<dbReference type="Proteomes" id="UP000324897">
    <property type="component" value="Chromosome 7"/>
</dbReference>
<comment type="caution">
    <text evidence="2">The sequence shown here is derived from an EMBL/GenBank/DDBJ whole genome shotgun (WGS) entry which is preliminary data.</text>
</comment>
<protein>
    <submittedName>
        <fullName evidence="2">Uncharacterized protein</fullName>
    </submittedName>
</protein>
<evidence type="ECO:0000256" key="1">
    <source>
        <dbReference type="SAM" id="Phobius"/>
    </source>
</evidence>
<dbReference type="AlphaFoldDB" id="A0A5J9UAV4"/>
<organism evidence="2 3">
    <name type="scientific">Eragrostis curvula</name>
    <name type="common">weeping love grass</name>
    <dbReference type="NCBI Taxonomy" id="38414"/>
    <lineage>
        <taxon>Eukaryota</taxon>
        <taxon>Viridiplantae</taxon>
        <taxon>Streptophyta</taxon>
        <taxon>Embryophyta</taxon>
        <taxon>Tracheophyta</taxon>
        <taxon>Spermatophyta</taxon>
        <taxon>Magnoliopsida</taxon>
        <taxon>Liliopsida</taxon>
        <taxon>Poales</taxon>
        <taxon>Poaceae</taxon>
        <taxon>PACMAD clade</taxon>
        <taxon>Chloridoideae</taxon>
        <taxon>Eragrostideae</taxon>
        <taxon>Eragrostidinae</taxon>
        <taxon>Eragrostis</taxon>
    </lineage>
</organism>
<evidence type="ECO:0000313" key="3">
    <source>
        <dbReference type="Proteomes" id="UP000324897"/>
    </source>
</evidence>
<sequence>MFRKSSVRNSDGQRSSVAISFHAVSFSPVMACLAAYCPVLGIFISLEFVVVLGRSFCKAALPALSLVDVNLGNNGTQVPRIRWK</sequence>
<keyword evidence="1" id="KW-0472">Membrane</keyword>
<keyword evidence="1" id="KW-1133">Transmembrane helix</keyword>
<dbReference type="Gramene" id="TVU20321">
    <property type="protein sequence ID" value="TVU20321"/>
    <property type="gene ID" value="EJB05_36526"/>
</dbReference>
<name>A0A5J9UAV4_9POAL</name>
<proteinExistence type="predicted"/>
<accession>A0A5J9UAV4</accession>
<evidence type="ECO:0000313" key="2">
    <source>
        <dbReference type="EMBL" id="TVU20321.1"/>
    </source>
</evidence>
<reference evidence="2 3" key="1">
    <citation type="journal article" date="2019" name="Sci. Rep.">
        <title>A high-quality genome of Eragrostis curvula grass provides insights into Poaceae evolution and supports new strategies to enhance forage quality.</title>
        <authorList>
            <person name="Carballo J."/>
            <person name="Santos B.A.C.M."/>
            <person name="Zappacosta D."/>
            <person name="Garbus I."/>
            <person name="Selva J.P."/>
            <person name="Gallo C.A."/>
            <person name="Diaz A."/>
            <person name="Albertini E."/>
            <person name="Caccamo M."/>
            <person name="Echenique V."/>
        </authorList>
    </citation>
    <scope>NUCLEOTIDE SEQUENCE [LARGE SCALE GENOMIC DNA]</scope>
    <source>
        <strain evidence="3">cv. Victoria</strain>
        <tissue evidence="2">Leaf</tissue>
    </source>
</reference>
<feature type="transmembrane region" description="Helical" evidence="1">
    <location>
        <begin position="21"/>
        <end position="46"/>
    </location>
</feature>
<keyword evidence="3" id="KW-1185">Reference proteome</keyword>
<dbReference type="EMBL" id="RWGY01000029">
    <property type="protein sequence ID" value="TVU20321.1"/>
    <property type="molecule type" value="Genomic_DNA"/>
</dbReference>
<keyword evidence="1" id="KW-0812">Transmembrane</keyword>
<gene>
    <name evidence="2" type="ORF">EJB05_36526</name>
</gene>